<evidence type="ECO:0000256" key="3">
    <source>
        <dbReference type="ARBA" id="ARBA00022741"/>
    </source>
</evidence>
<name>A0A1B6CYI3_9HEMI</name>
<dbReference type="PROSITE" id="PS00690">
    <property type="entry name" value="DEAH_ATP_HELICASE"/>
    <property type="match status" value="1"/>
</dbReference>
<dbReference type="InterPro" id="IPR007502">
    <property type="entry name" value="Helicase-assoc_dom"/>
</dbReference>
<dbReference type="InterPro" id="IPR056371">
    <property type="entry name" value="DHX37-like_C"/>
</dbReference>
<dbReference type="Pfam" id="PF23362">
    <property type="entry name" value="DHX37_C"/>
    <property type="match status" value="1"/>
</dbReference>
<dbReference type="CDD" id="cd18791">
    <property type="entry name" value="SF2_C_RHA"/>
    <property type="match status" value="1"/>
</dbReference>
<dbReference type="InterPro" id="IPR002464">
    <property type="entry name" value="DNA/RNA_helicase_DEAH_CS"/>
</dbReference>
<comment type="similarity">
    <text evidence="1">Belongs to the DEAD box helicase family. DEAH subfamily.</text>
</comment>
<dbReference type="EC" id="3.6.4.13" evidence="2"/>
<dbReference type="PANTHER" id="PTHR18934:SF99">
    <property type="entry name" value="ATP-DEPENDENT RNA HELICASE DHX37-RELATED"/>
    <property type="match status" value="1"/>
</dbReference>
<feature type="domain" description="Helicase C-terminal" evidence="10">
    <location>
        <begin position="417"/>
        <end position="609"/>
    </location>
</feature>
<dbReference type="PROSITE" id="PS51192">
    <property type="entry name" value="HELICASE_ATP_BIND_1"/>
    <property type="match status" value="1"/>
</dbReference>
<dbReference type="GO" id="GO:0003724">
    <property type="term" value="F:RNA helicase activity"/>
    <property type="evidence" value="ECO:0007669"/>
    <property type="project" value="UniProtKB-EC"/>
</dbReference>
<dbReference type="GO" id="GO:0016787">
    <property type="term" value="F:hydrolase activity"/>
    <property type="evidence" value="ECO:0007669"/>
    <property type="project" value="UniProtKB-KW"/>
</dbReference>
<dbReference type="Gene3D" id="1.20.120.1080">
    <property type="match status" value="1"/>
</dbReference>
<dbReference type="SUPFAM" id="SSF52540">
    <property type="entry name" value="P-loop containing nucleoside triphosphate hydrolases"/>
    <property type="match status" value="1"/>
</dbReference>
<dbReference type="SMART" id="SM00490">
    <property type="entry name" value="HELICc"/>
    <property type="match status" value="1"/>
</dbReference>
<dbReference type="GO" id="GO:0005730">
    <property type="term" value="C:nucleolus"/>
    <property type="evidence" value="ECO:0007669"/>
    <property type="project" value="TreeGrafter"/>
</dbReference>
<accession>A0A1B6CYI3</accession>
<evidence type="ECO:0000256" key="1">
    <source>
        <dbReference type="ARBA" id="ARBA00008792"/>
    </source>
</evidence>
<dbReference type="Pfam" id="PF04408">
    <property type="entry name" value="WHD_HA2"/>
    <property type="match status" value="1"/>
</dbReference>
<dbReference type="GO" id="GO:0003723">
    <property type="term" value="F:RNA binding"/>
    <property type="evidence" value="ECO:0007669"/>
    <property type="project" value="TreeGrafter"/>
</dbReference>
<dbReference type="InterPro" id="IPR011545">
    <property type="entry name" value="DEAD/DEAH_box_helicase_dom"/>
</dbReference>
<feature type="compositionally biased region" description="Acidic residues" evidence="8">
    <location>
        <begin position="27"/>
        <end position="40"/>
    </location>
</feature>
<dbReference type="InterPro" id="IPR001650">
    <property type="entry name" value="Helicase_C-like"/>
</dbReference>
<dbReference type="GO" id="GO:0000462">
    <property type="term" value="P:maturation of SSU-rRNA from tricistronic rRNA transcript (SSU-rRNA, 5.8S rRNA, LSU-rRNA)"/>
    <property type="evidence" value="ECO:0007669"/>
    <property type="project" value="TreeGrafter"/>
</dbReference>
<dbReference type="Pfam" id="PF21010">
    <property type="entry name" value="HA2_C"/>
    <property type="match status" value="1"/>
</dbReference>
<dbReference type="InterPro" id="IPR014001">
    <property type="entry name" value="Helicase_ATP-bd"/>
</dbReference>
<keyword evidence="3" id="KW-0547">Nucleotide-binding</keyword>
<dbReference type="EMBL" id="GEDC01018847">
    <property type="protein sequence ID" value="JAS18451.1"/>
    <property type="molecule type" value="Transcribed_RNA"/>
</dbReference>
<dbReference type="GO" id="GO:0005524">
    <property type="term" value="F:ATP binding"/>
    <property type="evidence" value="ECO:0007669"/>
    <property type="project" value="UniProtKB-KW"/>
</dbReference>
<dbReference type="InterPro" id="IPR011709">
    <property type="entry name" value="DEAD-box_helicase_OB_fold"/>
</dbReference>
<dbReference type="SMART" id="SM00487">
    <property type="entry name" value="DEXDc"/>
    <property type="match status" value="1"/>
</dbReference>
<dbReference type="InterPro" id="IPR048333">
    <property type="entry name" value="HA2_WH"/>
</dbReference>
<evidence type="ECO:0000256" key="2">
    <source>
        <dbReference type="ARBA" id="ARBA00012552"/>
    </source>
</evidence>
<evidence type="ECO:0000256" key="4">
    <source>
        <dbReference type="ARBA" id="ARBA00022801"/>
    </source>
</evidence>
<evidence type="ECO:0000313" key="11">
    <source>
        <dbReference type="EMBL" id="JAS18451.1"/>
    </source>
</evidence>
<comment type="catalytic activity">
    <reaction evidence="7">
        <text>ATP + H2O = ADP + phosphate + H(+)</text>
        <dbReference type="Rhea" id="RHEA:13065"/>
        <dbReference type="ChEBI" id="CHEBI:15377"/>
        <dbReference type="ChEBI" id="CHEBI:15378"/>
        <dbReference type="ChEBI" id="CHEBI:30616"/>
        <dbReference type="ChEBI" id="CHEBI:43474"/>
        <dbReference type="ChEBI" id="CHEBI:456216"/>
        <dbReference type="EC" id="3.6.4.13"/>
    </reaction>
</comment>
<dbReference type="CDD" id="cd17982">
    <property type="entry name" value="DEXHc_DHX37"/>
    <property type="match status" value="1"/>
</dbReference>
<sequence length="1030" mass="116338">MLLVKQSLVKEDKKSLDPNVVGFESSSSEEENEDKNDIEENEVRLNGALESNNTQEKIKETTNENVLIETVTSNVFNEGSKNIEIVNKENGTNEEQHVKNENQNPPNDKNDVDKTKLSKNKSSVPEVNINNKTPTVFISVDRTTKIQESRLKLPILGEEQIIMEAINENPVVIIAGETGSGKTTQLPQFLYEAGYASNGKIIGITEPRRVAAISMATRVAEELNLTSEKVSYLIRFEGNTTSSTQIKFMTDGVLLKEVQSDFLLRKYSVIILDEAHERSVYTDILIGLLSRIVPLRCKRGDPLKLIIMSATLRLTDFTENSRLFKITPPVINVESRQFPVTIHFNKRTVSDYVKEAFHKACKIHSQLPEGGILIFLTGQQEVKLLVKKLKNAFPNRNKMQKSSTITDKEVEEHLDDELYDAIRRVKKGRKKKTQISLPEINLDNYTLLPGDDTEGDMLDWDSEEDWEEEENDARSTSQPMWVLPLYSLLPSHKQAQVFNKPPEGYRLCVVSTNVAETSLTIPHVKYVIDCGKTKTRLYDKHTGVSAFDVVWASKAAVNQRAGRAGRTSAGHCYRLYSSAVFNDEFPAWSVPEIQRRPVDELMLQMKALGIQRVINFPFPTAPDLLQLQSAERRLELLGALEVNSNNKDKWNSKLSPLGRTMSAFPVSPRFAKMLCLSHQKGLLGYTVAIVAALSVQEFLLAGDKQWIKTRRKWAGVGNSFLLGDVMVLLKAVGGAEYANTKGNLEKFCSEHGLRHKAVIESRKLRLQLTSELNLYIPGLDLVVDPKMEPPTDIQAKQLRQIILSGMVDQVAKKLDDEDLKTAGIRRTKAAYRTPEMEDVIYLPATSVFAKEKPEWIVYQEIYQTDKMYIRGATAIEPEWLPIFAPTLCNLSPVLSDPPPRYDEVKGIPYCHVTGSFGRSGWPLPITDIEFPPSLDRYRWFALFFLDGSVCPKLKKFTKSLLSTPATMIKTWAKLQSRTDTLLNGFASCGVDSSLKLREQWKENKTYLLAEYLKWLPESAHNQVTIIWPPI</sequence>
<dbReference type="Pfam" id="PF00270">
    <property type="entry name" value="DEAD"/>
    <property type="match status" value="1"/>
</dbReference>
<reference evidence="11" key="1">
    <citation type="submission" date="2015-12" db="EMBL/GenBank/DDBJ databases">
        <title>De novo transcriptome assembly of four potential Pierce s Disease insect vectors from Arizona vineyards.</title>
        <authorList>
            <person name="Tassone E.E."/>
        </authorList>
    </citation>
    <scope>NUCLEOTIDE SEQUENCE</scope>
</reference>
<organism evidence="11">
    <name type="scientific">Clastoptera arizonana</name>
    <name type="common">Arizona spittle bug</name>
    <dbReference type="NCBI Taxonomy" id="38151"/>
    <lineage>
        <taxon>Eukaryota</taxon>
        <taxon>Metazoa</taxon>
        <taxon>Ecdysozoa</taxon>
        <taxon>Arthropoda</taxon>
        <taxon>Hexapoda</taxon>
        <taxon>Insecta</taxon>
        <taxon>Pterygota</taxon>
        <taxon>Neoptera</taxon>
        <taxon>Paraneoptera</taxon>
        <taxon>Hemiptera</taxon>
        <taxon>Auchenorrhyncha</taxon>
        <taxon>Cercopoidea</taxon>
        <taxon>Clastopteridae</taxon>
        <taxon>Clastoptera</taxon>
    </lineage>
</organism>
<evidence type="ECO:0000256" key="5">
    <source>
        <dbReference type="ARBA" id="ARBA00022806"/>
    </source>
</evidence>
<dbReference type="PANTHER" id="PTHR18934">
    <property type="entry name" value="ATP-DEPENDENT RNA HELICASE"/>
    <property type="match status" value="1"/>
</dbReference>
<proteinExistence type="inferred from homology"/>
<dbReference type="InterPro" id="IPR027417">
    <property type="entry name" value="P-loop_NTPase"/>
</dbReference>
<dbReference type="Pfam" id="PF00271">
    <property type="entry name" value="Helicase_C"/>
    <property type="match status" value="1"/>
</dbReference>
<keyword evidence="4" id="KW-0378">Hydrolase</keyword>
<evidence type="ECO:0000256" key="7">
    <source>
        <dbReference type="ARBA" id="ARBA00047984"/>
    </source>
</evidence>
<feature type="domain" description="Helicase ATP-binding" evidence="9">
    <location>
        <begin position="163"/>
        <end position="330"/>
    </location>
</feature>
<evidence type="ECO:0000259" key="10">
    <source>
        <dbReference type="PROSITE" id="PS51194"/>
    </source>
</evidence>
<dbReference type="Gene3D" id="3.40.50.300">
    <property type="entry name" value="P-loop containing nucleotide triphosphate hydrolases"/>
    <property type="match status" value="3"/>
</dbReference>
<evidence type="ECO:0000259" key="9">
    <source>
        <dbReference type="PROSITE" id="PS51192"/>
    </source>
</evidence>
<gene>
    <name evidence="11" type="ORF">g.30059</name>
</gene>
<dbReference type="FunFam" id="3.40.50.300:FF:000637">
    <property type="entry name" value="ATP-dependent RNA helicase DHX37/DHR1"/>
    <property type="match status" value="1"/>
</dbReference>
<feature type="region of interest" description="Disordered" evidence="8">
    <location>
        <begin position="89"/>
        <end position="128"/>
    </location>
</feature>
<dbReference type="SMART" id="SM00847">
    <property type="entry name" value="HA2"/>
    <property type="match status" value="1"/>
</dbReference>
<evidence type="ECO:0000256" key="8">
    <source>
        <dbReference type="SAM" id="MobiDB-lite"/>
    </source>
</evidence>
<dbReference type="AlphaFoldDB" id="A0A1B6CYI3"/>
<evidence type="ECO:0000256" key="6">
    <source>
        <dbReference type="ARBA" id="ARBA00022840"/>
    </source>
</evidence>
<feature type="region of interest" description="Disordered" evidence="8">
    <location>
        <begin position="1"/>
        <end position="40"/>
    </location>
</feature>
<dbReference type="Pfam" id="PF07717">
    <property type="entry name" value="OB_NTP_bind"/>
    <property type="match status" value="1"/>
</dbReference>
<dbReference type="PROSITE" id="PS51194">
    <property type="entry name" value="HELICASE_CTER"/>
    <property type="match status" value="1"/>
</dbReference>
<keyword evidence="5" id="KW-0347">Helicase</keyword>
<protein>
    <recommendedName>
        <fullName evidence="2">RNA helicase</fullName>
        <ecNumber evidence="2">3.6.4.13</ecNumber>
    </recommendedName>
</protein>
<keyword evidence="6" id="KW-0067">ATP-binding</keyword>